<gene>
    <name evidence="1" type="ORF">I7I52_11039</name>
</gene>
<comment type="caution">
    <text evidence="1">The sequence shown here is derived from an EMBL/GenBank/DDBJ whole genome shotgun (WGS) entry which is preliminary data.</text>
</comment>
<dbReference type="VEuPathDB" id="FungiDB:I7I52_11039"/>
<organism evidence="1 2">
    <name type="scientific">Ajellomyces capsulatus</name>
    <name type="common">Darling's disease fungus</name>
    <name type="synonym">Histoplasma capsulatum</name>
    <dbReference type="NCBI Taxonomy" id="5037"/>
    <lineage>
        <taxon>Eukaryota</taxon>
        <taxon>Fungi</taxon>
        <taxon>Dikarya</taxon>
        <taxon>Ascomycota</taxon>
        <taxon>Pezizomycotina</taxon>
        <taxon>Eurotiomycetes</taxon>
        <taxon>Eurotiomycetidae</taxon>
        <taxon>Onygenales</taxon>
        <taxon>Ajellomycetaceae</taxon>
        <taxon>Histoplasma</taxon>
    </lineage>
</organism>
<dbReference type="EMBL" id="JAEVHI010000007">
    <property type="protein sequence ID" value="KAG5287310.1"/>
    <property type="molecule type" value="Genomic_DNA"/>
</dbReference>
<protein>
    <submittedName>
        <fullName evidence="1">Uncharacterized protein</fullName>
    </submittedName>
</protein>
<reference evidence="1 2" key="1">
    <citation type="submission" date="2021-01" db="EMBL/GenBank/DDBJ databases">
        <title>Chromosome-level genome assembly of a human fungal pathogen reveals clustering of transcriptionally co-regulated genes.</title>
        <authorList>
            <person name="Voorhies M."/>
            <person name="Cohen S."/>
            <person name="Shea T.P."/>
            <person name="Petrus S."/>
            <person name="Munoz J.F."/>
            <person name="Poplawski S."/>
            <person name="Goldman W.E."/>
            <person name="Michael T."/>
            <person name="Cuomo C.A."/>
            <person name="Sil A."/>
            <person name="Beyhan S."/>
        </authorList>
    </citation>
    <scope>NUCLEOTIDE SEQUENCE [LARGE SCALE GENOMIC DNA]</scope>
    <source>
        <strain evidence="1 2">G184AR</strain>
    </source>
</reference>
<name>A0A8H7YCG4_AJECA</name>
<evidence type="ECO:0000313" key="1">
    <source>
        <dbReference type="EMBL" id="KAG5287310.1"/>
    </source>
</evidence>
<sequence>MMHLWSCAMYTMREIEISLSFKGPGADSAGIGMSYCDIEPLFWRISAGLQEKTQQREKLNNKALVHTGLASIGFSAGESFSPRARKPQASAIERSIMKHRKGRNEIKVMNGLGILQVIID</sequence>
<accession>A0A8H7YCG4</accession>
<dbReference type="AlphaFoldDB" id="A0A8H7YCG4"/>
<proteinExistence type="predicted"/>
<evidence type="ECO:0000313" key="2">
    <source>
        <dbReference type="Proteomes" id="UP000670092"/>
    </source>
</evidence>
<dbReference type="Proteomes" id="UP000670092">
    <property type="component" value="Unassembled WGS sequence"/>
</dbReference>